<sequence length="112" mass="12571">FLVILLAYQCVDAIDEKDLPNYVGDKHSFFEHLKDLCYRSYQTRIVAAADLRRCMITCARGAFNGLFGGSDTVTLKDNEPCDWHAQCIGKSRMCSTSHKSEEGQRSNTCARG</sequence>
<feature type="non-terminal residue" evidence="1">
    <location>
        <position position="1"/>
    </location>
</feature>
<protein>
    <submittedName>
        <fullName evidence="1">Uncharacterized protein</fullName>
    </submittedName>
</protein>
<accession>V5I4Y5</accession>
<evidence type="ECO:0000313" key="1">
    <source>
        <dbReference type="EMBL" id="JAB83643.1"/>
    </source>
</evidence>
<proteinExistence type="evidence at transcript level"/>
<reference evidence="1" key="1">
    <citation type="journal article" date="2015" name="Sci. Rep.">
        <title>Tissue- and time-dependent transcription in Ixodes ricinus salivary glands and midguts when blood feeding on the vertebrate host.</title>
        <authorList>
            <person name="Kotsyfakis M."/>
            <person name="Schwarz A."/>
            <person name="Erhart J."/>
            <person name="Ribeiro J.M."/>
        </authorList>
    </citation>
    <scope>NUCLEOTIDE SEQUENCE</scope>
    <source>
        <tissue evidence="1">Salivary gland and midgut</tissue>
    </source>
</reference>
<dbReference type="AlphaFoldDB" id="V5I4Y5"/>
<dbReference type="EMBL" id="GANP01000825">
    <property type="protein sequence ID" value="JAB83643.1"/>
    <property type="molecule type" value="mRNA"/>
</dbReference>
<organism evidence="1">
    <name type="scientific">Ixodes ricinus</name>
    <name type="common">Common tick</name>
    <name type="synonym">Acarus ricinus</name>
    <dbReference type="NCBI Taxonomy" id="34613"/>
    <lineage>
        <taxon>Eukaryota</taxon>
        <taxon>Metazoa</taxon>
        <taxon>Ecdysozoa</taxon>
        <taxon>Arthropoda</taxon>
        <taxon>Chelicerata</taxon>
        <taxon>Arachnida</taxon>
        <taxon>Acari</taxon>
        <taxon>Parasitiformes</taxon>
        <taxon>Ixodida</taxon>
        <taxon>Ixodoidea</taxon>
        <taxon>Ixodidae</taxon>
        <taxon>Ixodinae</taxon>
        <taxon>Ixodes</taxon>
    </lineage>
</organism>
<name>V5I4Y5_IXORI</name>